<name>A0A832EJY8_9BACT</name>
<evidence type="ECO:0000313" key="3">
    <source>
        <dbReference type="EMBL" id="HFK97840.1"/>
    </source>
</evidence>
<keyword evidence="2" id="KW-0732">Signal</keyword>
<proteinExistence type="predicted"/>
<dbReference type="AlphaFoldDB" id="A0A832EJY8"/>
<feature type="chain" id="PRO_5032695914" description="Tetratricopeptide repeat protein" evidence="2">
    <location>
        <begin position="32"/>
        <end position="622"/>
    </location>
</feature>
<dbReference type="EMBL" id="DSTK01000034">
    <property type="protein sequence ID" value="HFK97840.1"/>
    <property type="molecule type" value="Genomic_DNA"/>
</dbReference>
<evidence type="ECO:0008006" key="4">
    <source>
        <dbReference type="Google" id="ProtNLM"/>
    </source>
</evidence>
<evidence type="ECO:0000256" key="1">
    <source>
        <dbReference type="SAM" id="MobiDB-lite"/>
    </source>
</evidence>
<feature type="compositionally biased region" description="Basic and acidic residues" evidence="1">
    <location>
        <begin position="573"/>
        <end position="592"/>
    </location>
</feature>
<comment type="caution">
    <text evidence="3">The sequence shown here is derived from an EMBL/GenBank/DDBJ whole genome shotgun (WGS) entry which is preliminary data.</text>
</comment>
<sequence length="622" mass="71900">MGWRTRTVRRQLLLGCGVFLAFFALLCSAPAASSDVGPPRAGEAQEDGSVQLQVLQALNQIAVSLTHIITYNDKVVLDQEYNAIINNLNLNKIPDADIISLLQELMDLLTSSKIQEHERAALSRTYEKNMQNELKKRLRKRILETDLLLNPYMGVLNAVLNMGSFYFNYRDRMDDYKKEREEAAWKIEAATLQGLNNFYKKLLKYSWDLMRRYQLPDEWRLNEKQLSDYTAILKEPDIERRYRKLERLESAFQKFPPYWYYRGQAAYEMGNAKEALFCFTQFQNIHQGILRKDPFAASTAMHKIMLTAQHASPAEIRRDLDVVLANSDDEDWGNILFAALQYARLGDKDTAGRLILRNLDNGYLTFIEDPDMMRAMGPALLLEARSDVFDRIMDAVLKNDKIKNYDVLWLYGQLRNRDILRRIQGEFDHVLLLAENKSWLNPLNVFRGDNLALLLPTRWMADNLTVQLRLMDDEGEHTFQPSETAPLRNYPEVTVLTFKDVLSAKKFIKKRRQARIAVSLMREKLAEDRSTQEAYTIEMIFTTLIVPSEEQEAKIVIYSSFLFADTGRAAPKTAERSASEKGRQPGPEKKDDEAEGYALWFAKEKLVLNGESFRWSDDGITF</sequence>
<accession>A0A832EJY8</accession>
<feature type="region of interest" description="Disordered" evidence="1">
    <location>
        <begin position="572"/>
        <end position="593"/>
    </location>
</feature>
<feature type="signal peptide" evidence="2">
    <location>
        <begin position="1"/>
        <end position="31"/>
    </location>
</feature>
<reference evidence="3" key="1">
    <citation type="journal article" date="2020" name="mSystems">
        <title>Genome- and Community-Level Interaction Insights into Carbon Utilization and Element Cycling Functions of Hydrothermarchaeota in Hydrothermal Sediment.</title>
        <authorList>
            <person name="Zhou Z."/>
            <person name="Liu Y."/>
            <person name="Xu W."/>
            <person name="Pan J."/>
            <person name="Luo Z.H."/>
            <person name="Li M."/>
        </authorList>
    </citation>
    <scope>NUCLEOTIDE SEQUENCE [LARGE SCALE GENOMIC DNA]</scope>
    <source>
        <strain evidence="3">SpSt-456</strain>
    </source>
</reference>
<evidence type="ECO:0000256" key="2">
    <source>
        <dbReference type="SAM" id="SignalP"/>
    </source>
</evidence>
<gene>
    <name evidence="3" type="ORF">ENS06_11050</name>
</gene>
<organism evidence="3">
    <name type="scientific">Desulfacinum infernum</name>
    <dbReference type="NCBI Taxonomy" id="35837"/>
    <lineage>
        <taxon>Bacteria</taxon>
        <taxon>Pseudomonadati</taxon>
        <taxon>Thermodesulfobacteriota</taxon>
        <taxon>Syntrophobacteria</taxon>
        <taxon>Syntrophobacterales</taxon>
        <taxon>Syntrophobacteraceae</taxon>
        <taxon>Desulfacinum</taxon>
    </lineage>
</organism>
<protein>
    <recommendedName>
        <fullName evidence="4">Tetratricopeptide repeat protein</fullName>
    </recommendedName>
</protein>